<dbReference type="AlphaFoldDB" id="A0A0R3TNQ3"/>
<feature type="compositionally biased region" description="Low complexity" evidence="1">
    <location>
        <begin position="325"/>
        <end position="339"/>
    </location>
</feature>
<name>A0A0R3TNQ3_RODNA</name>
<protein>
    <submittedName>
        <fullName evidence="2">Coiled-coil domain-containing protein</fullName>
    </submittedName>
</protein>
<organism evidence="2">
    <name type="scientific">Rodentolepis nana</name>
    <name type="common">Dwarf tapeworm</name>
    <name type="synonym">Hymenolepis nana</name>
    <dbReference type="NCBI Taxonomy" id="102285"/>
    <lineage>
        <taxon>Eukaryota</taxon>
        <taxon>Metazoa</taxon>
        <taxon>Spiralia</taxon>
        <taxon>Lophotrochozoa</taxon>
        <taxon>Platyhelminthes</taxon>
        <taxon>Cestoda</taxon>
        <taxon>Eucestoda</taxon>
        <taxon>Cyclophyllidea</taxon>
        <taxon>Hymenolepididae</taxon>
        <taxon>Rodentolepis</taxon>
    </lineage>
</organism>
<evidence type="ECO:0000313" key="2">
    <source>
        <dbReference type="WBParaSite" id="HNAJ_0000903201-mRNA-1"/>
    </source>
</evidence>
<feature type="compositionally biased region" description="Polar residues" evidence="1">
    <location>
        <begin position="380"/>
        <end position="389"/>
    </location>
</feature>
<accession>A0A0R3TNQ3</accession>
<feature type="compositionally biased region" description="Polar residues" evidence="1">
    <location>
        <begin position="340"/>
        <end position="360"/>
    </location>
</feature>
<reference evidence="2" key="1">
    <citation type="submission" date="2017-02" db="UniProtKB">
        <authorList>
            <consortium name="WormBaseParasite"/>
        </authorList>
    </citation>
    <scope>IDENTIFICATION</scope>
</reference>
<dbReference type="WBParaSite" id="HNAJ_0000903201-mRNA-1">
    <property type="protein sequence ID" value="HNAJ_0000903201-mRNA-1"/>
    <property type="gene ID" value="HNAJ_0000903201"/>
</dbReference>
<feature type="compositionally biased region" description="Polar residues" evidence="1">
    <location>
        <begin position="94"/>
        <end position="107"/>
    </location>
</feature>
<feature type="region of interest" description="Disordered" evidence="1">
    <location>
        <begin position="83"/>
        <end position="107"/>
    </location>
</feature>
<proteinExistence type="predicted"/>
<feature type="region of interest" description="Disordered" evidence="1">
    <location>
        <begin position="317"/>
        <end position="389"/>
    </location>
</feature>
<evidence type="ECO:0000256" key="1">
    <source>
        <dbReference type="SAM" id="MobiDB-lite"/>
    </source>
</evidence>
<sequence>MTIEYRCFDLGTIGRHLVYFIMSNSLRTSVTRNRKKSGDTATTSKKVSRNKIVYVKIWQQRTKCFTYNPSSEVSFEDFSSFGSEKESEIDPNENESTVSPSSSYRNLQNDQISNHENALQLYSEDTPVSIESPFPPASRTQLPVFVTKPLTRKKLSLNCSRSISNSLTPDNGNNLTTGTESGNSRSEIGIADLAEALRLLSRDARFRSIRPPWRDPNSRPLPSDETASVEAMLREYNQLLIKAASEPKCPANSKIAVRRPYHTTLNRWRQQERIQMENFYLADRLRNIRPSPDISRDVLLNRYKQYFVTPATLQCTLPSSHDADLSSSSRSRPRQLSARTVSRGSTGTSRPLTGMASSDRTPARLSTRDDSPPIPAPLRPSSQELNGINTPHSQEVLNRLHSVRQALHEHRSKEKL</sequence>